<dbReference type="InterPro" id="IPR036097">
    <property type="entry name" value="HisK_dim/P_sf"/>
</dbReference>
<dbReference type="Gene3D" id="3.30.565.10">
    <property type="entry name" value="Histidine kinase-like ATPase, C-terminal domain"/>
    <property type="match status" value="1"/>
</dbReference>
<evidence type="ECO:0000259" key="8">
    <source>
        <dbReference type="PROSITE" id="PS50271"/>
    </source>
</evidence>
<protein>
    <recommendedName>
        <fullName evidence="2">histidine kinase</fullName>
        <ecNumber evidence="2">2.7.13.3</ecNumber>
    </recommendedName>
</protein>
<dbReference type="PROSITE" id="PS50109">
    <property type="entry name" value="HIS_KIN"/>
    <property type="match status" value="1"/>
</dbReference>
<dbReference type="Gene3D" id="1.10.287.130">
    <property type="match status" value="1"/>
</dbReference>
<dbReference type="SUPFAM" id="SSF47384">
    <property type="entry name" value="Homodimeric domain of signal transducing histidine kinase"/>
    <property type="match status" value="1"/>
</dbReference>
<dbReference type="InterPro" id="IPR013083">
    <property type="entry name" value="Znf_RING/FYVE/PHD"/>
</dbReference>
<dbReference type="SUPFAM" id="SSF55874">
    <property type="entry name" value="ATPase domain of HSP90 chaperone/DNA topoisomerase II/histidine kinase"/>
    <property type="match status" value="1"/>
</dbReference>
<evidence type="ECO:0000256" key="3">
    <source>
        <dbReference type="ARBA" id="ARBA00022553"/>
    </source>
</evidence>
<organism evidence="9">
    <name type="scientific">uncultured Synechococcales cyanobacterium</name>
    <dbReference type="NCBI Taxonomy" id="1936017"/>
    <lineage>
        <taxon>Bacteria</taxon>
        <taxon>Bacillati</taxon>
        <taxon>Cyanobacteriota</taxon>
        <taxon>Cyanophyceae</taxon>
        <taxon>Synechococcales</taxon>
        <taxon>environmental samples</taxon>
    </lineage>
</organism>
<dbReference type="GO" id="GO:0000155">
    <property type="term" value="F:phosphorelay sensor kinase activity"/>
    <property type="evidence" value="ECO:0007669"/>
    <property type="project" value="InterPro"/>
</dbReference>
<evidence type="ECO:0000313" key="9">
    <source>
        <dbReference type="EMBL" id="CAA9563958.1"/>
    </source>
</evidence>
<dbReference type="SMART" id="SM00387">
    <property type="entry name" value="HATPase_c"/>
    <property type="match status" value="1"/>
</dbReference>
<evidence type="ECO:0000256" key="2">
    <source>
        <dbReference type="ARBA" id="ARBA00012438"/>
    </source>
</evidence>
<dbReference type="SUPFAM" id="SSF57850">
    <property type="entry name" value="RING/U-box"/>
    <property type="match status" value="1"/>
</dbReference>
<dbReference type="CDD" id="cd00082">
    <property type="entry name" value="HisKA"/>
    <property type="match status" value="1"/>
</dbReference>
<dbReference type="Pfam" id="PF02518">
    <property type="entry name" value="HATPase_c"/>
    <property type="match status" value="1"/>
</dbReference>
<feature type="domain" description="Histidine kinase" evidence="7">
    <location>
        <begin position="304"/>
        <end position="469"/>
    </location>
</feature>
<feature type="domain" description="Cyclic nucleotide-binding" evidence="6">
    <location>
        <begin position="23"/>
        <end position="142"/>
    </location>
</feature>
<dbReference type="SUPFAM" id="SSF51206">
    <property type="entry name" value="cAMP-binding domain-like"/>
    <property type="match status" value="1"/>
</dbReference>
<dbReference type="Gene3D" id="3.30.40.10">
    <property type="entry name" value="Zinc/RING finger domain, C3HC4 (zinc finger)"/>
    <property type="match status" value="1"/>
</dbReference>
<dbReference type="EMBL" id="CADCWO010000056">
    <property type="protein sequence ID" value="CAA9563958.1"/>
    <property type="molecule type" value="Genomic_DNA"/>
</dbReference>
<keyword evidence="4" id="KW-0808">Transferase</keyword>
<dbReference type="EC" id="2.7.13.3" evidence="2"/>
<dbReference type="Gene3D" id="2.60.120.10">
    <property type="entry name" value="Jelly Rolls"/>
    <property type="match status" value="1"/>
</dbReference>
<dbReference type="InterPro" id="IPR004358">
    <property type="entry name" value="Sig_transdc_His_kin-like_C"/>
</dbReference>
<dbReference type="InterPro" id="IPR005467">
    <property type="entry name" value="His_kinase_dom"/>
</dbReference>
<gene>
    <name evidence="9" type="ORF">AVDCRST_MAG81-1036</name>
</gene>
<dbReference type="PRINTS" id="PR00344">
    <property type="entry name" value="BCTRLSENSOR"/>
</dbReference>
<keyword evidence="5" id="KW-0902">Two-component regulatory system</keyword>
<feature type="domain" description="UBP-type" evidence="8">
    <location>
        <begin position="481"/>
        <end position="563"/>
    </location>
</feature>
<name>A0A6J4UYY7_9CYAN</name>
<dbReference type="InterPro" id="IPR003594">
    <property type="entry name" value="HATPase_dom"/>
</dbReference>
<dbReference type="CDD" id="cd00038">
    <property type="entry name" value="CAP_ED"/>
    <property type="match status" value="1"/>
</dbReference>
<dbReference type="InterPro" id="IPR003661">
    <property type="entry name" value="HisK_dim/P_dom"/>
</dbReference>
<dbReference type="Pfam" id="PF00027">
    <property type="entry name" value="cNMP_binding"/>
    <property type="match status" value="1"/>
</dbReference>
<dbReference type="InterPro" id="IPR036890">
    <property type="entry name" value="HATPase_C_sf"/>
</dbReference>
<dbReference type="InterPro" id="IPR018490">
    <property type="entry name" value="cNMP-bd_dom_sf"/>
</dbReference>
<evidence type="ECO:0000259" key="6">
    <source>
        <dbReference type="PROSITE" id="PS50042"/>
    </source>
</evidence>
<dbReference type="Pfam" id="PF02148">
    <property type="entry name" value="zf-UBP"/>
    <property type="match status" value="1"/>
</dbReference>
<dbReference type="PANTHER" id="PTHR43065:SF48">
    <property type="entry name" value="HISTIDINE KINASE"/>
    <property type="match status" value="1"/>
</dbReference>
<dbReference type="InterPro" id="IPR014710">
    <property type="entry name" value="RmlC-like_jellyroll"/>
</dbReference>
<dbReference type="PROSITE" id="PS50042">
    <property type="entry name" value="CNMP_BINDING_3"/>
    <property type="match status" value="1"/>
</dbReference>
<evidence type="ECO:0000256" key="1">
    <source>
        <dbReference type="ARBA" id="ARBA00000085"/>
    </source>
</evidence>
<dbReference type="InterPro" id="IPR001607">
    <property type="entry name" value="Znf_UBP"/>
</dbReference>
<dbReference type="AlphaFoldDB" id="A0A6J4UYY7"/>
<dbReference type="PANTHER" id="PTHR43065">
    <property type="entry name" value="SENSOR HISTIDINE KINASE"/>
    <property type="match status" value="1"/>
</dbReference>
<reference evidence="9" key="1">
    <citation type="submission" date="2020-02" db="EMBL/GenBank/DDBJ databases">
        <authorList>
            <person name="Meier V. D."/>
        </authorList>
    </citation>
    <scope>NUCLEOTIDE SEQUENCE</scope>
    <source>
        <strain evidence="9">AVDCRST_MAG81</strain>
    </source>
</reference>
<sequence>MTNAQNTDAKRVMILEALRQVSLFANIPDQELSWVTAQGKERWLAVGERLVKEGEPADYWYILLEGTVRLTKKLADQEAMVNTFEGGTYLGEIPILLGVPYFVSVRALAPTHLLQLSKDCFWRMVTGCPVISQAILRLMAERMQIFQSVSQQQQKLVSLGTLAAGLAHEFNNPAAAIRRSARNLQETMQVLPSLALKMQLLSAEQRQVLTNLLHPVIERSLALQLDPLSASDREDELSDWLAAHGIVDGWKLAPTFVGAGLETGWLDTVADHIPAGFLSNVLLWLEATLVSKALLAEIKQGSIRIAELVKAIKESTYLDQAPLQEADVHEGLESTLTILGYKLQKIEVIREYDRRLPAICTYGNELNQVWTNLIDNAIDAMQGEGRIWIRTWRQNEDVLVEIADNGPGISPANQSRIFEPFFTTKGVGEGTGLGLATSYRVVVGMHRGDIQVFSQPGDTHFQVRLPINLTQTITEERPMNSKCSHLNLIHEVTPSATGCEECLALGDTWVHLRICQTCGYVGCCDSSKNKHATKHFHSATHPIIQSFEPGEDWRWCYIDKSYV</sequence>
<dbReference type="PROSITE" id="PS50271">
    <property type="entry name" value="ZF_UBP"/>
    <property type="match status" value="1"/>
</dbReference>
<keyword evidence="4" id="KW-0418">Kinase</keyword>
<dbReference type="InterPro" id="IPR000595">
    <property type="entry name" value="cNMP-bd_dom"/>
</dbReference>
<accession>A0A6J4UYY7</accession>
<evidence type="ECO:0000259" key="7">
    <source>
        <dbReference type="PROSITE" id="PS50109"/>
    </source>
</evidence>
<evidence type="ECO:0000256" key="5">
    <source>
        <dbReference type="ARBA" id="ARBA00023012"/>
    </source>
</evidence>
<keyword evidence="3" id="KW-0597">Phosphoprotein</keyword>
<proteinExistence type="predicted"/>
<dbReference type="SMART" id="SM00100">
    <property type="entry name" value="cNMP"/>
    <property type="match status" value="1"/>
</dbReference>
<dbReference type="GO" id="GO:0008270">
    <property type="term" value="F:zinc ion binding"/>
    <property type="evidence" value="ECO:0007669"/>
    <property type="project" value="InterPro"/>
</dbReference>
<evidence type="ECO:0000256" key="4">
    <source>
        <dbReference type="ARBA" id="ARBA00022777"/>
    </source>
</evidence>
<comment type="catalytic activity">
    <reaction evidence="1">
        <text>ATP + protein L-histidine = ADP + protein N-phospho-L-histidine.</text>
        <dbReference type="EC" id="2.7.13.3"/>
    </reaction>
</comment>